<protein>
    <submittedName>
        <fullName evidence="1">Uncharacterized protein</fullName>
    </submittedName>
</protein>
<dbReference type="Proteomes" id="UP000015105">
    <property type="component" value="Chromosome 3D"/>
</dbReference>
<evidence type="ECO:0000313" key="2">
    <source>
        <dbReference type="Proteomes" id="UP000015105"/>
    </source>
</evidence>
<dbReference type="AlphaFoldDB" id="A0A453DTR3"/>
<reference evidence="2" key="1">
    <citation type="journal article" date="2014" name="Science">
        <title>Ancient hybridizations among the ancestral genomes of bread wheat.</title>
        <authorList>
            <consortium name="International Wheat Genome Sequencing Consortium,"/>
            <person name="Marcussen T."/>
            <person name="Sandve S.R."/>
            <person name="Heier L."/>
            <person name="Spannagl M."/>
            <person name="Pfeifer M."/>
            <person name="Jakobsen K.S."/>
            <person name="Wulff B.B."/>
            <person name="Steuernagel B."/>
            <person name="Mayer K.F."/>
            <person name="Olsen O.A."/>
        </authorList>
    </citation>
    <scope>NUCLEOTIDE SEQUENCE [LARGE SCALE GENOMIC DNA]</scope>
    <source>
        <strain evidence="2">cv. AL8/78</strain>
    </source>
</reference>
<reference evidence="1" key="3">
    <citation type="journal article" date="2017" name="Nature">
        <title>Genome sequence of the progenitor of the wheat D genome Aegilops tauschii.</title>
        <authorList>
            <person name="Luo M.C."/>
            <person name="Gu Y.Q."/>
            <person name="Puiu D."/>
            <person name="Wang H."/>
            <person name="Twardziok S.O."/>
            <person name="Deal K.R."/>
            <person name="Huo N."/>
            <person name="Zhu T."/>
            <person name="Wang L."/>
            <person name="Wang Y."/>
            <person name="McGuire P.E."/>
            <person name="Liu S."/>
            <person name="Long H."/>
            <person name="Ramasamy R.K."/>
            <person name="Rodriguez J.C."/>
            <person name="Van S.L."/>
            <person name="Yuan L."/>
            <person name="Wang Z."/>
            <person name="Xia Z."/>
            <person name="Xiao L."/>
            <person name="Anderson O.D."/>
            <person name="Ouyang S."/>
            <person name="Liang Y."/>
            <person name="Zimin A.V."/>
            <person name="Pertea G."/>
            <person name="Qi P."/>
            <person name="Bennetzen J.L."/>
            <person name="Dai X."/>
            <person name="Dawson M.W."/>
            <person name="Muller H.G."/>
            <person name="Kugler K."/>
            <person name="Rivarola-Duarte L."/>
            <person name="Spannagl M."/>
            <person name="Mayer K.F.X."/>
            <person name="Lu F.H."/>
            <person name="Bevan M.W."/>
            <person name="Leroy P."/>
            <person name="Li P."/>
            <person name="You F.M."/>
            <person name="Sun Q."/>
            <person name="Liu Z."/>
            <person name="Lyons E."/>
            <person name="Wicker T."/>
            <person name="Salzberg S.L."/>
            <person name="Devos K.M."/>
            <person name="Dvorak J."/>
        </authorList>
    </citation>
    <scope>NUCLEOTIDE SEQUENCE [LARGE SCALE GENOMIC DNA]</scope>
    <source>
        <strain evidence="1">cv. AL8/78</strain>
    </source>
</reference>
<reference evidence="1" key="4">
    <citation type="submission" date="2019-03" db="UniProtKB">
        <authorList>
            <consortium name="EnsemblPlants"/>
        </authorList>
    </citation>
    <scope>IDENTIFICATION</scope>
</reference>
<dbReference type="STRING" id="200361.A0A453DTR3"/>
<dbReference type="Gramene" id="AET3Gv20081900.1">
    <property type="protein sequence ID" value="AET3Gv20081900.1"/>
    <property type="gene ID" value="AET3Gv20081900"/>
</dbReference>
<reference evidence="1" key="5">
    <citation type="journal article" date="2021" name="G3 (Bethesda)">
        <title>Aegilops tauschii genome assembly Aet v5.0 features greater sequence contiguity and improved annotation.</title>
        <authorList>
            <person name="Wang L."/>
            <person name="Zhu T."/>
            <person name="Rodriguez J.C."/>
            <person name="Deal K.R."/>
            <person name="Dubcovsky J."/>
            <person name="McGuire P.E."/>
            <person name="Lux T."/>
            <person name="Spannagl M."/>
            <person name="Mayer K.F.X."/>
            <person name="Baldrich P."/>
            <person name="Meyers B.C."/>
            <person name="Huo N."/>
            <person name="Gu Y.Q."/>
            <person name="Zhou H."/>
            <person name="Devos K.M."/>
            <person name="Bennetzen J.L."/>
            <person name="Unver T."/>
            <person name="Budak H."/>
            <person name="Gulick P.J."/>
            <person name="Galiba G."/>
            <person name="Kalapos B."/>
            <person name="Nelson D.R."/>
            <person name="Li P."/>
            <person name="You F.M."/>
            <person name="Luo M.C."/>
            <person name="Dvorak J."/>
        </authorList>
    </citation>
    <scope>NUCLEOTIDE SEQUENCE [LARGE SCALE GENOMIC DNA]</scope>
    <source>
        <strain evidence="1">cv. AL8/78</strain>
    </source>
</reference>
<name>A0A453DTR3_AEGTS</name>
<accession>A0A453DTR3</accession>
<sequence>EKKVHWIAWDKMCTRKHEGGLGFRDPEAFNQALLAKQAWRILHVPSSLCVRVLMARYFPDSSILSATCPGGGSYTFRNIIHGGNLLLDGLIRRIGYGSKIMIHQDNWIPRKGSLMPLGQNYIQGINQISDLLNSHGTGWDRIKVQEMFPPDE</sequence>
<reference evidence="2" key="2">
    <citation type="journal article" date="2017" name="Nat. Plants">
        <title>The Aegilops tauschii genome reveals multiple impacts of transposons.</title>
        <authorList>
            <person name="Zhao G."/>
            <person name="Zou C."/>
            <person name="Li K."/>
            <person name="Wang K."/>
            <person name="Li T."/>
            <person name="Gao L."/>
            <person name="Zhang X."/>
            <person name="Wang H."/>
            <person name="Yang Z."/>
            <person name="Liu X."/>
            <person name="Jiang W."/>
            <person name="Mao L."/>
            <person name="Kong X."/>
            <person name="Jiao Y."/>
            <person name="Jia J."/>
        </authorList>
    </citation>
    <scope>NUCLEOTIDE SEQUENCE [LARGE SCALE GENOMIC DNA]</scope>
    <source>
        <strain evidence="2">cv. AL8/78</strain>
    </source>
</reference>
<evidence type="ECO:0000313" key="1">
    <source>
        <dbReference type="EnsemblPlants" id="AET3Gv20081900.1"/>
    </source>
</evidence>
<organism evidence="1 2">
    <name type="scientific">Aegilops tauschii subsp. strangulata</name>
    <name type="common">Goatgrass</name>
    <dbReference type="NCBI Taxonomy" id="200361"/>
    <lineage>
        <taxon>Eukaryota</taxon>
        <taxon>Viridiplantae</taxon>
        <taxon>Streptophyta</taxon>
        <taxon>Embryophyta</taxon>
        <taxon>Tracheophyta</taxon>
        <taxon>Spermatophyta</taxon>
        <taxon>Magnoliopsida</taxon>
        <taxon>Liliopsida</taxon>
        <taxon>Poales</taxon>
        <taxon>Poaceae</taxon>
        <taxon>BOP clade</taxon>
        <taxon>Pooideae</taxon>
        <taxon>Triticodae</taxon>
        <taxon>Triticeae</taxon>
        <taxon>Triticinae</taxon>
        <taxon>Aegilops</taxon>
    </lineage>
</organism>
<keyword evidence="2" id="KW-1185">Reference proteome</keyword>
<dbReference type="EnsemblPlants" id="AET3Gv20081900.1">
    <property type="protein sequence ID" value="AET3Gv20081900.1"/>
    <property type="gene ID" value="AET3Gv20081900"/>
</dbReference>
<proteinExistence type="predicted"/>